<evidence type="ECO:0000313" key="1">
    <source>
        <dbReference type="EMBL" id="GHO86994.1"/>
    </source>
</evidence>
<dbReference type="EMBL" id="BNJJ01000015">
    <property type="protein sequence ID" value="GHO86994.1"/>
    <property type="molecule type" value="Genomic_DNA"/>
</dbReference>
<gene>
    <name evidence="1" type="ORF">KSZ_50000</name>
</gene>
<comment type="caution">
    <text evidence="1">The sequence shown here is derived from an EMBL/GenBank/DDBJ whole genome shotgun (WGS) entry which is preliminary data.</text>
</comment>
<proteinExistence type="predicted"/>
<name>A0ABQ3VMT8_9CHLR</name>
<dbReference type="Proteomes" id="UP000635565">
    <property type="component" value="Unassembled WGS sequence"/>
</dbReference>
<organism evidence="1 2">
    <name type="scientific">Dictyobacter formicarum</name>
    <dbReference type="NCBI Taxonomy" id="2778368"/>
    <lineage>
        <taxon>Bacteria</taxon>
        <taxon>Bacillati</taxon>
        <taxon>Chloroflexota</taxon>
        <taxon>Ktedonobacteria</taxon>
        <taxon>Ktedonobacterales</taxon>
        <taxon>Dictyobacteraceae</taxon>
        <taxon>Dictyobacter</taxon>
    </lineage>
</organism>
<evidence type="ECO:0000313" key="2">
    <source>
        <dbReference type="Proteomes" id="UP000635565"/>
    </source>
</evidence>
<reference evidence="1 2" key="1">
    <citation type="journal article" date="2021" name="Int. J. Syst. Evol. Microbiol.">
        <title>Reticulibacter mediterranei gen. nov., sp. nov., within the new family Reticulibacteraceae fam. nov., and Ktedonospora formicarum gen. nov., sp. nov., Ktedonobacter robiniae sp. nov., Dictyobacter formicarum sp. nov. and Dictyobacter arantiisoli sp. nov., belonging to the class Ktedonobacteria.</title>
        <authorList>
            <person name="Yabe S."/>
            <person name="Zheng Y."/>
            <person name="Wang C.M."/>
            <person name="Sakai Y."/>
            <person name="Abe K."/>
            <person name="Yokota A."/>
            <person name="Donadio S."/>
            <person name="Cavaletti L."/>
            <person name="Monciardini P."/>
        </authorList>
    </citation>
    <scope>NUCLEOTIDE SEQUENCE [LARGE SCALE GENOMIC DNA]</scope>
    <source>
        <strain evidence="1 2">SOSP1-9</strain>
    </source>
</reference>
<keyword evidence="2" id="KW-1185">Reference proteome</keyword>
<sequence>MPCLEGESPRDARIREIFYLNMTRFLTLLLDRKDRMSMGLAWRYASPSATIAWCNMSGISHGR</sequence>
<protein>
    <submittedName>
        <fullName evidence="1">Uncharacterized protein</fullName>
    </submittedName>
</protein>
<accession>A0ABQ3VMT8</accession>